<sequence>MIKIYIKRRLKRYLKKKLLFFIIPVIFIGLIFYEGGRPSIGTVKKFSSGEKGENSQSKLGEYRGELAKKTIFSEEEEKIREGMSVFKGKYFSFPYSNKFELKAHESSGSGILEKGILLGRSVLSEKVVVTVSKQDINSFDDASAIRMRRLKPDLYTEKSVKIDRRSGVLFEKKVNGNEWTAVFLHNGFVSTISVTSIGEKSELEATVNDIIKNIIWL</sequence>
<accession>A0A0G0SAB6</accession>
<dbReference type="EMBL" id="LBXN01000063">
    <property type="protein sequence ID" value="KKR31690.1"/>
    <property type="molecule type" value="Genomic_DNA"/>
</dbReference>
<organism evidence="2 3">
    <name type="scientific">Candidatus Gottesmanbacteria bacterium GW2011_GWC2_39_8</name>
    <dbReference type="NCBI Taxonomy" id="1618450"/>
    <lineage>
        <taxon>Bacteria</taxon>
        <taxon>Candidatus Gottesmaniibacteriota</taxon>
    </lineage>
</organism>
<keyword evidence="1" id="KW-0812">Transmembrane</keyword>
<reference evidence="2 3" key="1">
    <citation type="journal article" date="2015" name="Nature">
        <title>rRNA introns, odd ribosomes, and small enigmatic genomes across a large radiation of phyla.</title>
        <authorList>
            <person name="Brown C.T."/>
            <person name="Hug L.A."/>
            <person name="Thomas B.C."/>
            <person name="Sharon I."/>
            <person name="Castelle C.J."/>
            <person name="Singh A."/>
            <person name="Wilkins M.J."/>
            <person name="Williams K.H."/>
            <person name="Banfield J.F."/>
        </authorList>
    </citation>
    <scope>NUCLEOTIDE SEQUENCE [LARGE SCALE GENOMIC DNA]</scope>
</reference>
<feature type="transmembrane region" description="Helical" evidence="1">
    <location>
        <begin position="18"/>
        <end position="36"/>
    </location>
</feature>
<comment type="caution">
    <text evidence="2">The sequence shown here is derived from an EMBL/GenBank/DDBJ whole genome shotgun (WGS) entry which is preliminary data.</text>
</comment>
<evidence type="ECO:0000313" key="3">
    <source>
        <dbReference type="Proteomes" id="UP000034539"/>
    </source>
</evidence>
<dbReference type="AlphaFoldDB" id="A0A0G0SAB6"/>
<protein>
    <recommendedName>
        <fullName evidence="4">DUF4367 domain-containing protein</fullName>
    </recommendedName>
</protein>
<gene>
    <name evidence="2" type="ORF">UT63_C0063G0003</name>
</gene>
<evidence type="ECO:0000313" key="2">
    <source>
        <dbReference type="EMBL" id="KKR31690.1"/>
    </source>
</evidence>
<evidence type="ECO:0008006" key="4">
    <source>
        <dbReference type="Google" id="ProtNLM"/>
    </source>
</evidence>
<proteinExistence type="predicted"/>
<name>A0A0G0SAB6_9BACT</name>
<dbReference type="Proteomes" id="UP000034539">
    <property type="component" value="Unassembled WGS sequence"/>
</dbReference>
<evidence type="ECO:0000256" key="1">
    <source>
        <dbReference type="SAM" id="Phobius"/>
    </source>
</evidence>
<keyword evidence="1" id="KW-0472">Membrane</keyword>
<keyword evidence="1" id="KW-1133">Transmembrane helix</keyword>